<dbReference type="SUPFAM" id="SSF52833">
    <property type="entry name" value="Thioredoxin-like"/>
    <property type="match status" value="1"/>
</dbReference>
<evidence type="ECO:0000313" key="5">
    <source>
        <dbReference type="Proteomes" id="UP000887561"/>
    </source>
</evidence>
<evidence type="ECO:0000256" key="3">
    <source>
        <dbReference type="SAM" id="MobiDB-lite"/>
    </source>
</evidence>
<dbReference type="GO" id="GO:1904262">
    <property type="term" value="P:negative regulation of TORC1 signaling"/>
    <property type="evidence" value="ECO:0007669"/>
    <property type="project" value="TreeGrafter"/>
</dbReference>
<keyword evidence="2" id="KW-0732">Signal</keyword>
<feature type="region of interest" description="Disordered" evidence="3">
    <location>
        <begin position="14"/>
        <end position="39"/>
    </location>
</feature>
<feature type="compositionally biased region" description="Low complexity" evidence="3">
    <location>
        <begin position="17"/>
        <end position="39"/>
    </location>
</feature>
<evidence type="ECO:0000256" key="1">
    <source>
        <dbReference type="ARBA" id="ARBA00009686"/>
    </source>
</evidence>
<sequence>MVEKVNDVVTQVVSAKSSDNNNNVSEAVAANSPSNKNSPNKSDLLKVLAFQFFEAYYTKLSDHPDDIGTFYGDDSSFVLGDVEETGRENIQRAIEKMNFGACKSRFYSVKAAPEMGDNCKVFQVCGELTLKGQPAPRRFCQTIVLSCVPPNVLYVKSNIFQWLDIAFPMNSSEKVYFISAPATIPAPASITPVENGTCNINKSIEKDVVVTTSVEPILNGGVILTNGGSTHQSPKPATNLTIVSTTTEAIIAPPPGLEKVNENVLPLQTNKSPLPTHSVSGTPSPHQNEVVEVDKGQFTVVSGGQNKMPNIQPNVTTTTTVPVKSSIDVKKTMQSQDIGSVNNTQKQRQSPPQKQHHAGRNNVGGQPQQKRSSSLAITPGVEFVGIKPLSLRKEYKTAFGFIDFTTGNDVQNVYDAAKKTGEKRGGDKGGGGGLQLRVSIPTFEFDVMPTKTDPVVQNTCSSQYSPLGILLLSKDEAAEHVLFMYPFNPDLNFEDDENTKDECIGLECWKEKDDLLSEQQKSVDNEELETRTFGLPVKMLATLLQTNTGNKEGEPFEIKVNNIRFAGVPCLMQPSHDEFEAMGDEQRRGRSPYETILAKSGLAQHLRDIYNDVCEYGMVDVFVNDSSEVGFCVAIRDGSGKKKDKAGFGAGSQTADFVRPRRSPEPKAMFHAGLTPRSSTQIESLMFKIRPYHGILFLEDSVPNPGSNPFVLRFLDNYEPTRSIEEMAALSNLVLAQALQIVRHYLLWSRAIIIYPICASNVYANAVKLPPGYKQLETAFTQQFPDFKLNDIFEAVSILWYAIFSPPCSLGSYLQDTAIYGGKPNVPIGLFVFLLRNQLLIQLHTYIYLLPFASNPLQQQQNEIERQKPQRILGPKKMTNFEEKFLDGPNVGYCSSSDDEHTVPKKDQVSSKNSSKYQKTERTGPKGNERCEHLNFALLELSGILNNQEKMKFYKIESIVLGTTNKFTKEALPVLQIYKAGQLIGNFICLDKEMNEDYDGQDLLKFLKRNGISLG</sequence>
<feature type="region of interest" description="Disordered" evidence="3">
    <location>
        <begin position="326"/>
        <end position="376"/>
    </location>
</feature>
<reference evidence="6" key="1">
    <citation type="submission" date="2022-11" db="UniProtKB">
        <authorList>
            <consortium name="WormBaseParasite"/>
        </authorList>
    </citation>
    <scope>IDENTIFICATION</scope>
</reference>
<dbReference type="GO" id="GO:0038202">
    <property type="term" value="P:TORC1 signaling"/>
    <property type="evidence" value="ECO:0007669"/>
    <property type="project" value="TreeGrafter"/>
</dbReference>
<dbReference type="AlphaFoldDB" id="A0A915MIQ7"/>
<keyword evidence="5" id="KW-1185">Reference proteome</keyword>
<dbReference type="PANTHER" id="PTHR13153">
    <property type="entry name" value="CGTHBA PROTEIN -14 GENE PROTEIN"/>
    <property type="match status" value="1"/>
</dbReference>
<feature type="compositionally biased region" description="Basic and acidic residues" evidence="3">
    <location>
        <begin position="898"/>
        <end position="909"/>
    </location>
</feature>
<protein>
    <recommendedName>
        <fullName evidence="2">GATOR complex protein NPRL3</fullName>
    </recommendedName>
    <alternativeName>
        <fullName evidence="2">Nitrogen permease regulator 3-like protein</fullName>
    </alternativeName>
</protein>
<dbReference type="InterPro" id="IPR024253">
    <property type="entry name" value="Phosducin_thioredoxin-like_dom"/>
</dbReference>
<dbReference type="GO" id="GO:0005764">
    <property type="term" value="C:lysosome"/>
    <property type="evidence" value="ECO:0007669"/>
    <property type="project" value="UniProtKB-SubCell"/>
</dbReference>
<dbReference type="GO" id="GO:0010508">
    <property type="term" value="P:positive regulation of autophagy"/>
    <property type="evidence" value="ECO:0007669"/>
    <property type="project" value="TreeGrafter"/>
</dbReference>
<feature type="region of interest" description="Disordered" evidence="3">
    <location>
        <begin position="895"/>
        <end position="927"/>
    </location>
</feature>
<dbReference type="Gene3D" id="3.10.450.50">
    <property type="match status" value="1"/>
</dbReference>
<dbReference type="InterPro" id="IPR005365">
    <property type="entry name" value="Npr3"/>
</dbReference>
<dbReference type="InterPro" id="IPR036249">
    <property type="entry name" value="Thioredoxin-like_sf"/>
</dbReference>
<dbReference type="SUPFAM" id="SSF54427">
    <property type="entry name" value="NTF2-like"/>
    <property type="match status" value="1"/>
</dbReference>
<feature type="compositionally biased region" description="Basic and acidic residues" evidence="3">
    <location>
        <begin position="918"/>
        <end position="927"/>
    </location>
</feature>
<feature type="compositionally biased region" description="Polar residues" evidence="3">
    <location>
        <begin position="363"/>
        <end position="376"/>
    </location>
</feature>
<proteinExistence type="inferred from homology"/>
<dbReference type="Gene3D" id="3.40.30.10">
    <property type="entry name" value="Glutaredoxin"/>
    <property type="match status" value="1"/>
</dbReference>
<dbReference type="WBParaSite" id="scaffold3716_cov236.g7008">
    <property type="protein sequence ID" value="scaffold3716_cov236.g7008"/>
    <property type="gene ID" value="scaffold3716_cov236.g7008"/>
</dbReference>
<feature type="compositionally biased region" description="Polar residues" evidence="3">
    <location>
        <begin position="332"/>
        <end position="353"/>
    </location>
</feature>
<organism evidence="5 6">
    <name type="scientific">Meloidogyne javanica</name>
    <name type="common">Root-knot nematode worm</name>
    <dbReference type="NCBI Taxonomy" id="6303"/>
    <lineage>
        <taxon>Eukaryota</taxon>
        <taxon>Metazoa</taxon>
        <taxon>Ecdysozoa</taxon>
        <taxon>Nematoda</taxon>
        <taxon>Chromadorea</taxon>
        <taxon>Rhabditida</taxon>
        <taxon>Tylenchina</taxon>
        <taxon>Tylenchomorpha</taxon>
        <taxon>Tylenchoidea</taxon>
        <taxon>Meloidogynidae</taxon>
        <taxon>Meloidogyninae</taxon>
        <taxon>Meloidogyne</taxon>
        <taxon>Meloidogyne incognita group</taxon>
    </lineage>
</organism>
<dbReference type="InterPro" id="IPR018222">
    <property type="entry name" value="Nuclear_transport_factor_2_euk"/>
</dbReference>
<name>A0A915MIQ7_MELJA</name>
<feature type="domain" description="NTF2" evidence="4">
    <location>
        <begin position="48"/>
        <end position="162"/>
    </location>
</feature>
<dbReference type="Pfam" id="PF03666">
    <property type="entry name" value="NPR3"/>
    <property type="match status" value="1"/>
</dbReference>
<dbReference type="PANTHER" id="PTHR13153:SF5">
    <property type="entry name" value="GATOR COMPLEX PROTEIN NPRL3"/>
    <property type="match status" value="1"/>
</dbReference>
<comment type="function">
    <text evidence="2">As a component of the GATOR1 complex functions as an inhibitor of the amino acid-sensing branch of the TORC1 pathway.</text>
</comment>
<evidence type="ECO:0000256" key="2">
    <source>
        <dbReference type="RuleBase" id="RU368069"/>
    </source>
</evidence>
<dbReference type="GO" id="GO:1990130">
    <property type="term" value="C:GATOR1 complex"/>
    <property type="evidence" value="ECO:0007669"/>
    <property type="project" value="UniProtKB-UniRule"/>
</dbReference>
<dbReference type="Pfam" id="PF02136">
    <property type="entry name" value="NTF2"/>
    <property type="match status" value="1"/>
</dbReference>
<evidence type="ECO:0000313" key="6">
    <source>
        <dbReference type="WBParaSite" id="scaffold3716_cov236.g7008"/>
    </source>
</evidence>
<dbReference type="Proteomes" id="UP000887561">
    <property type="component" value="Unplaced"/>
</dbReference>
<dbReference type="InterPro" id="IPR002075">
    <property type="entry name" value="NTF2_dom"/>
</dbReference>
<keyword evidence="2" id="KW-0458">Lysosome</keyword>
<accession>A0A915MIQ7</accession>
<comment type="similarity">
    <text evidence="2">Belongs to the NPR3 family.</text>
</comment>
<dbReference type="Pfam" id="PF02114">
    <property type="entry name" value="Phosducin"/>
    <property type="match status" value="1"/>
</dbReference>
<comment type="subcellular location">
    <subcellularLocation>
        <location evidence="2">Lysosome</location>
    </subcellularLocation>
</comment>
<dbReference type="PROSITE" id="PS50177">
    <property type="entry name" value="NTF2_DOMAIN"/>
    <property type="match status" value="1"/>
</dbReference>
<dbReference type="InterPro" id="IPR032710">
    <property type="entry name" value="NTF2-like_dom_sf"/>
</dbReference>
<evidence type="ECO:0000259" key="4">
    <source>
        <dbReference type="PROSITE" id="PS50177"/>
    </source>
</evidence>
<comment type="similarity">
    <text evidence="1">Belongs to the phosducin family.</text>
</comment>
<dbReference type="GO" id="GO:0034198">
    <property type="term" value="P:cellular response to amino acid starvation"/>
    <property type="evidence" value="ECO:0007669"/>
    <property type="project" value="UniProtKB-UniRule"/>
</dbReference>